<feature type="transmembrane region" description="Helical" evidence="1">
    <location>
        <begin position="12"/>
        <end position="31"/>
    </location>
</feature>
<dbReference type="AlphaFoldDB" id="A0A501WJN6"/>
<organism evidence="2 3">
    <name type="scientific">Pontibacter mangrovi</name>
    <dbReference type="NCBI Taxonomy" id="2589816"/>
    <lineage>
        <taxon>Bacteria</taxon>
        <taxon>Pseudomonadati</taxon>
        <taxon>Bacteroidota</taxon>
        <taxon>Cytophagia</taxon>
        <taxon>Cytophagales</taxon>
        <taxon>Hymenobacteraceae</taxon>
        <taxon>Pontibacter</taxon>
    </lineage>
</organism>
<evidence type="ECO:0000313" key="3">
    <source>
        <dbReference type="Proteomes" id="UP000316727"/>
    </source>
</evidence>
<name>A0A501WJN6_9BACT</name>
<accession>A0A501WJN6</accession>
<dbReference type="EMBL" id="VFRQ01000001">
    <property type="protein sequence ID" value="TPE45846.1"/>
    <property type="molecule type" value="Genomic_DNA"/>
</dbReference>
<comment type="caution">
    <text evidence="2">The sequence shown here is derived from an EMBL/GenBank/DDBJ whole genome shotgun (WGS) entry which is preliminary data.</text>
</comment>
<feature type="transmembrane region" description="Helical" evidence="1">
    <location>
        <begin position="43"/>
        <end position="63"/>
    </location>
</feature>
<evidence type="ECO:0000256" key="1">
    <source>
        <dbReference type="SAM" id="Phobius"/>
    </source>
</evidence>
<feature type="transmembrane region" description="Helical" evidence="1">
    <location>
        <begin position="75"/>
        <end position="97"/>
    </location>
</feature>
<gene>
    <name evidence="2" type="ORF">FJM65_00420</name>
</gene>
<dbReference type="RefSeq" id="WP_140618221.1">
    <property type="nucleotide sequence ID" value="NZ_VFRQ01000001.1"/>
</dbReference>
<protein>
    <submittedName>
        <fullName evidence="2">Uncharacterized protein</fullName>
    </submittedName>
</protein>
<keyword evidence="3" id="KW-1185">Reference proteome</keyword>
<keyword evidence="1" id="KW-0472">Membrane</keyword>
<reference evidence="2 3" key="1">
    <citation type="submission" date="2019-06" db="EMBL/GenBank/DDBJ databases">
        <title>A novel bacterium of genus Pontibacter, isolated from marine sediment.</title>
        <authorList>
            <person name="Huang H."/>
            <person name="Mo K."/>
            <person name="Hu Y."/>
        </authorList>
    </citation>
    <scope>NUCLEOTIDE SEQUENCE [LARGE SCALE GENOMIC DNA]</scope>
    <source>
        <strain evidence="2 3">HB172049</strain>
    </source>
</reference>
<proteinExistence type="predicted"/>
<keyword evidence="1" id="KW-0812">Transmembrane</keyword>
<keyword evidence="1" id="KW-1133">Transmembrane helix</keyword>
<evidence type="ECO:0000313" key="2">
    <source>
        <dbReference type="EMBL" id="TPE45846.1"/>
    </source>
</evidence>
<dbReference type="Proteomes" id="UP000316727">
    <property type="component" value="Unassembled WGS sequence"/>
</dbReference>
<sequence>MMHLRKTLTKGVKIIAIVCSGILLYADIFDLQFSILTGPFIDMLLLMGVTLLGLLFSLITIPLNGLKKLASYSPVALFLATICFSFLMPQLSVGHYLHYYTNRKNLESLDELSKEAEVYKMTDMLRYQKRLNDKAISNEKSYTNKLELEKAFGDYITEHNLKLEQISELRDRLEDSEVISLQRTDDYFILTVDGFVDNEYGYVKAFSKELKEGDTMPPYGFVIVRLIEFGDGWYFFYTT</sequence>
<dbReference type="OrthoDB" id="6660252at2"/>